<feature type="compositionally biased region" description="Polar residues" evidence="1">
    <location>
        <begin position="17"/>
        <end position="26"/>
    </location>
</feature>
<evidence type="ECO:0000256" key="1">
    <source>
        <dbReference type="SAM" id="MobiDB-lite"/>
    </source>
</evidence>
<evidence type="ECO:0000313" key="2">
    <source>
        <dbReference type="EMBL" id="JAH10256.1"/>
    </source>
</evidence>
<reference evidence="2" key="2">
    <citation type="journal article" date="2015" name="Fish Shellfish Immunol.">
        <title>Early steps in the European eel (Anguilla anguilla)-Vibrio vulnificus interaction in the gills: Role of the RtxA13 toxin.</title>
        <authorList>
            <person name="Callol A."/>
            <person name="Pajuelo D."/>
            <person name="Ebbesson L."/>
            <person name="Teles M."/>
            <person name="MacKenzie S."/>
            <person name="Amaro C."/>
        </authorList>
    </citation>
    <scope>NUCLEOTIDE SEQUENCE</scope>
</reference>
<name>A0A0E9Q066_ANGAN</name>
<reference evidence="2" key="1">
    <citation type="submission" date="2014-11" db="EMBL/GenBank/DDBJ databases">
        <authorList>
            <person name="Amaro Gonzalez C."/>
        </authorList>
    </citation>
    <scope>NUCLEOTIDE SEQUENCE</scope>
</reference>
<accession>A0A0E9Q066</accession>
<protein>
    <submittedName>
        <fullName evidence="2">Uncharacterized protein</fullName>
    </submittedName>
</protein>
<dbReference type="AlphaFoldDB" id="A0A0E9Q066"/>
<feature type="region of interest" description="Disordered" evidence="1">
    <location>
        <begin position="1"/>
        <end position="26"/>
    </location>
</feature>
<dbReference type="EMBL" id="GBXM01098321">
    <property type="protein sequence ID" value="JAH10256.1"/>
    <property type="molecule type" value="Transcribed_RNA"/>
</dbReference>
<organism evidence="2">
    <name type="scientific">Anguilla anguilla</name>
    <name type="common">European freshwater eel</name>
    <name type="synonym">Muraena anguilla</name>
    <dbReference type="NCBI Taxonomy" id="7936"/>
    <lineage>
        <taxon>Eukaryota</taxon>
        <taxon>Metazoa</taxon>
        <taxon>Chordata</taxon>
        <taxon>Craniata</taxon>
        <taxon>Vertebrata</taxon>
        <taxon>Euteleostomi</taxon>
        <taxon>Actinopterygii</taxon>
        <taxon>Neopterygii</taxon>
        <taxon>Teleostei</taxon>
        <taxon>Anguilliformes</taxon>
        <taxon>Anguillidae</taxon>
        <taxon>Anguilla</taxon>
    </lineage>
</organism>
<proteinExistence type="predicted"/>
<sequence length="26" mass="2932">MRGANALERSWKASKLPKQSRQMNSG</sequence>